<evidence type="ECO:0000313" key="1">
    <source>
        <dbReference type="EMBL" id="SVE39380.1"/>
    </source>
</evidence>
<dbReference type="EMBL" id="UINC01214240">
    <property type="protein sequence ID" value="SVE39380.1"/>
    <property type="molecule type" value="Genomic_DNA"/>
</dbReference>
<dbReference type="AlphaFoldDB" id="A0A383D505"/>
<organism evidence="1">
    <name type="scientific">marine metagenome</name>
    <dbReference type="NCBI Taxonomy" id="408172"/>
    <lineage>
        <taxon>unclassified sequences</taxon>
        <taxon>metagenomes</taxon>
        <taxon>ecological metagenomes</taxon>
    </lineage>
</organism>
<gene>
    <name evidence="1" type="ORF">METZ01_LOCUS492234</name>
</gene>
<protein>
    <submittedName>
        <fullName evidence="1">Uncharacterized protein</fullName>
    </submittedName>
</protein>
<name>A0A383D505_9ZZZZ</name>
<sequence>MSLAHELTLDSQVELLERLQLLTRFGSNFVNVVGPLGAGKSWLAQRYLEHWADDK</sequence>
<accession>A0A383D505</accession>
<reference evidence="1" key="1">
    <citation type="submission" date="2018-05" db="EMBL/GenBank/DDBJ databases">
        <authorList>
            <person name="Lanie J.A."/>
            <person name="Ng W.-L."/>
            <person name="Kazmierczak K.M."/>
            <person name="Andrzejewski T.M."/>
            <person name="Davidsen T.M."/>
            <person name="Wayne K.J."/>
            <person name="Tettelin H."/>
            <person name="Glass J.I."/>
            <person name="Rusch D."/>
            <person name="Podicherti R."/>
            <person name="Tsui H.-C.T."/>
            <person name="Winkler M.E."/>
        </authorList>
    </citation>
    <scope>NUCLEOTIDE SEQUENCE</scope>
</reference>
<proteinExistence type="predicted"/>
<feature type="non-terminal residue" evidence="1">
    <location>
        <position position="55"/>
    </location>
</feature>